<dbReference type="InterPro" id="IPR029787">
    <property type="entry name" value="Nucleotide_cyclase"/>
</dbReference>
<feature type="transmembrane region" description="Helical" evidence="1">
    <location>
        <begin position="391"/>
        <end position="413"/>
    </location>
</feature>
<keyword evidence="1" id="KW-0812">Transmembrane</keyword>
<gene>
    <name evidence="3" type="ORF">C4N9_04770</name>
</gene>
<comment type="caution">
    <text evidence="3">The sequence shown here is derived from an EMBL/GenBank/DDBJ whole genome shotgun (WGS) entry which is preliminary data.</text>
</comment>
<keyword evidence="1" id="KW-1133">Transmembrane helix</keyword>
<dbReference type="GO" id="GO:0035556">
    <property type="term" value="P:intracellular signal transduction"/>
    <property type="evidence" value="ECO:0007669"/>
    <property type="project" value="InterPro"/>
</dbReference>
<dbReference type="SUPFAM" id="SSF55073">
    <property type="entry name" value="Nucleotide cyclase"/>
    <property type="match status" value="1"/>
</dbReference>
<dbReference type="OrthoDB" id="9789782at2"/>
<dbReference type="Proteomes" id="UP000244940">
    <property type="component" value="Unassembled WGS sequence"/>
</dbReference>
<dbReference type="InterPro" id="IPR001054">
    <property type="entry name" value="A/G_cyclase"/>
</dbReference>
<dbReference type="InterPro" id="IPR007890">
    <property type="entry name" value="CHASE2"/>
</dbReference>
<dbReference type="SMART" id="SM01080">
    <property type="entry name" value="CHASE2"/>
    <property type="match status" value="1"/>
</dbReference>
<evidence type="ECO:0000313" key="4">
    <source>
        <dbReference type="Proteomes" id="UP000244940"/>
    </source>
</evidence>
<dbReference type="SMART" id="SM00044">
    <property type="entry name" value="CYCc"/>
    <property type="match status" value="1"/>
</dbReference>
<feature type="transmembrane region" description="Helical" evidence="1">
    <location>
        <begin position="27"/>
        <end position="45"/>
    </location>
</feature>
<accession>A0A2U2CGN9</accession>
<evidence type="ECO:0000313" key="3">
    <source>
        <dbReference type="EMBL" id="PWE31067.1"/>
    </source>
</evidence>
<sequence length="625" mass="64633">MPVPGGAISRACGLKRAAMPDQPRRPLAALVVLGLCLVGAALLWTRPPAMTAWQERALDTLVRLGPAPTMPALRVIDIPRHDDTGAPWSRASSARLAARLAESRPRVIGWDVVFAGNCEASAENFALAASFSRAPTVLGVLLSASGASLPGAPAALGLTQDAVARLWSAPGAEAPCPGFLSDSVTLASLSLPGDSSARVRLGPVAMRIGDRALPSLPLELVRRARDVPAPVIAQAADGLRLMLGDLSIPLDALASLRLRPRDATARAARTLDAAAVLSGEAALPEGQILIVGSSVPQRGGLRPTSAAPLYPSVQIAADLTTDLLADAVPWRPGHAGRIEAAGLAVAGGLLAVALPVMTPLWGAALALGLGATLSAGAMLAHLADGRLLDPLLPALMLIGAATIALIAQAALTARAERALRHRMGQSLPPVVVSQLAARPGLLRLAGERREVTAFFTDLEGFTEATRNRDPEALIAALDRYFDTVCAVILRHGGMVDKIVGDAVHALFNAPLDQDGHVDHALAAAREIIRETDALRADLQLGRTRIGIESGAAVLGDVGTASRIDYTAHGACVNLAARLEQAGKRLGPAAVIGPGAAALARTPLRPLGRHEIRGFGPLDLFTLTDR</sequence>
<dbReference type="Pfam" id="PF05226">
    <property type="entry name" value="CHASE2"/>
    <property type="match status" value="1"/>
</dbReference>
<feature type="transmembrane region" description="Helical" evidence="1">
    <location>
        <begin position="340"/>
        <end position="371"/>
    </location>
</feature>
<dbReference type="AlphaFoldDB" id="A0A2U2CGN9"/>
<protein>
    <submittedName>
        <fullName evidence="3">Adenylate/guanylate cyclase domain-containing protein</fullName>
    </submittedName>
</protein>
<dbReference type="EMBL" id="QEYD01000002">
    <property type="protein sequence ID" value="PWE31067.1"/>
    <property type="molecule type" value="Genomic_DNA"/>
</dbReference>
<organism evidence="3 4">
    <name type="scientific">Pararhodobacter marinus</name>
    <dbReference type="NCBI Taxonomy" id="2184063"/>
    <lineage>
        <taxon>Bacteria</taxon>
        <taxon>Pseudomonadati</taxon>
        <taxon>Pseudomonadota</taxon>
        <taxon>Alphaproteobacteria</taxon>
        <taxon>Rhodobacterales</taxon>
        <taxon>Paracoccaceae</taxon>
        <taxon>Pararhodobacter</taxon>
    </lineage>
</organism>
<dbReference type="PANTHER" id="PTHR43081">
    <property type="entry name" value="ADENYLATE CYCLASE, TERMINAL-DIFFERENTIATION SPECIFIC-RELATED"/>
    <property type="match status" value="1"/>
</dbReference>
<proteinExistence type="predicted"/>
<dbReference type="PANTHER" id="PTHR43081:SF1">
    <property type="entry name" value="ADENYLATE CYCLASE, TERMINAL-DIFFERENTIATION SPECIFIC"/>
    <property type="match status" value="1"/>
</dbReference>
<dbReference type="Gene3D" id="3.30.70.1230">
    <property type="entry name" value="Nucleotide cyclase"/>
    <property type="match status" value="1"/>
</dbReference>
<evidence type="ECO:0000259" key="2">
    <source>
        <dbReference type="PROSITE" id="PS50125"/>
    </source>
</evidence>
<keyword evidence="1" id="KW-0472">Membrane</keyword>
<dbReference type="PROSITE" id="PS50125">
    <property type="entry name" value="GUANYLATE_CYCLASE_2"/>
    <property type="match status" value="1"/>
</dbReference>
<dbReference type="GO" id="GO:0009190">
    <property type="term" value="P:cyclic nucleotide biosynthetic process"/>
    <property type="evidence" value="ECO:0007669"/>
    <property type="project" value="InterPro"/>
</dbReference>
<feature type="domain" description="Guanylate cyclase" evidence="2">
    <location>
        <begin position="452"/>
        <end position="579"/>
    </location>
</feature>
<dbReference type="InterPro" id="IPR050697">
    <property type="entry name" value="Adenylyl/Guanylyl_Cyclase_3/4"/>
</dbReference>
<name>A0A2U2CGN9_9RHOB</name>
<dbReference type="CDD" id="cd07302">
    <property type="entry name" value="CHD"/>
    <property type="match status" value="1"/>
</dbReference>
<evidence type="ECO:0000256" key="1">
    <source>
        <dbReference type="SAM" id="Phobius"/>
    </source>
</evidence>
<keyword evidence="4" id="KW-1185">Reference proteome</keyword>
<dbReference type="GO" id="GO:0004016">
    <property type="term" value="F:adenylate cyclase activity"/>
    <property type="evidence" value="ECO:0007669"/>
    <property type="project" value="UniProtKB-ARBA"/>
</dbReference>
<reference evidence="3 4" key="1">
    <citation type="submission" date="2018-05" db="EMBL/GenBank/DDBJ databases">
        <title>Pararhodobacter marina sp. nov., isolated from deep-sea water of the Indian Ocean.</title>
        <authorList>
            <person name="Lai Q.Sr."/>
            <person name="Liu X."/>
            <person name="Shao Z."/>
        </authorList>
    </citation>
    <scope>NUCLEOTIDE SEQUENCE [LARGE SCALE GENOMIC DNA]</scope>
    <source>
        <strain evidence="3 4">CIC4N-9</strain>
    </source>
</reference>
<dbReference type="Pfam" id="PF00211">
    <property type="entry name" value="Guanylate_cyc"/>
    <property type="match status" value="1"/>
</dbReference>